<organism evidence="1 2">
    <name type="scientific">Comamonas denitrificans</name>
    <dbReference type="NCBI Taxonomy" id="117506"/>
    <lineage>
        <taxon>Bacteria</taxon>
        <taxon>Pseudomonadati</taxon>
        <taxon>Pseudomonadota</taxon>
        <taxon>Betaproteobacteria</taxon>
        <taxon>Burkholderiales</taxon>
        <taxon>Comamonadaceae</taxon>
        <taxon>Comamonas</taxon>
    </lineage>
</organism>
<evidence type="ECO:0000313" key="1">
    <source>
        <dbReference type="EMBL" id="MBO1250726.1"/>
    </source>
</evidence>
<sequence>MPTVTEADKPAIYELTALLLHIANQVDALPGVALNALLGAYTNFAVEAGFGTDVPAALRSAADVLEQNMPRLLGVTATH</sequence>
<comment type="caution">
    <text evidence="1">The sequence shown here is derived from an EMBL/GenBank/DDBJ whole genome shotgun (WGS) entry which is preliminary data.</text>
</comment>
<dbReference type="Proteomes" id="UP000664731">
    <property type="component" value="Unassembled WGS sequence"/>
</dbReference>
<evidence type="ECO:0000313" key="2">
    <source>
        <dbReference type="Proteomes" id="UP000664731"/>
    </source>
</evidence>
<accession>A0A939KEI1</accession>
<gene>
    <name evidence="1" type="ORF">J1777_12965</name>
</gene>
<protein>
    <submittedName>
        <fullName evidence="1">Uncharacterized protein</fullName>
    </submittedName>
</protein>
<proteinExistence type="predicted"/>
<name>A0A939KEI1_9BURK</name>
<keyword evidence="2" id="KW-1185">Reference proteome</keyword>
<dbReference type="RefSeq" id="WP_207576116.1">
    <property type="nucleotide sequence ID" value="NZ_JAFNME010000041.1"/>
</dbReference>
<dbReference type="EMBL" id="JAFNME010000041">
    <property type="protein sequence ID" value="MBO1250726.1"/>
    <property type="molecule type" value="Genomic_DNA"/>
</dbReference>
<dbReference type="AlphaFoldDB" id="A0A939KEI1"/>
<reference evidence="1" key="1">
    <citation type="submission" date="2021-03" db="EMBL/GenBank/DDBJ databases">
        <title>Comamonas denitrificans.</title>
        <authorList>
            <person name="Finster K."/>
        </authorList>
    </citation>
    <scope>NUCLEOTIDE SEQUENCE</scope>
    <source>
        <strain evidence="1">MM2021_4</strain>
    </source>
</reference>